<evidence type="ECO:0000313" key="2">
    <source>
        <dbReference type="Proteomes" id="UP000596661"/>
    </source>
</evidence>
<reference evidence="1" key="2">
    <citation type="submission" date="2021-03" db="UniProtKB">
        <authorList>
            <consortium name="EnsemblPlants"/>
        </authorList>
    </citation>
    <scope>IDENTIFICATION</scope>
</reference>
<dbReference type="Proteomes" id="UP000596661">
    <property type="component" value="Chromosome 8"/>
</dbReference>
<sequence length="90" mass="10457">MNERKEQWRRREPKEGFLVTFMDREVLVLEPVSKVREAEGFCTRVSLVESHGEQDATDIDAITVFFKSSVVIFKQTQLRRDEAVPLINSS</sequence>
<evidence type="ECO:0000313" key="1">
    <source>
        <dbReference type="EnsemblPlants" id="cds.evm.model.08.97"/>
    </source>
</evidence>
<dbReference type="EnsemblPlants" id="evm.model.08.97">
    <property type="protein sequence ID" value="cds.evm.model.08.97"/>
    <property type="gene ID" value="evm.TU.08.97"/>
</dbReference>
<dbReference type="EMBL" id="UZAU01000679">
    <property type="status" value="NOT_ANNOTATED_CDS"/>
    <property type="molecule type" value="Genomic_DNA"/>
</dbReference>
<dbReference type="AlphaFoldDB" id="A0A803QCY6"/>
<protein>
    <submittedName>
        <fullName evidence="1">Uncharacterized protein</fullName>
    </submittedName>
</protein>
<organism evidence="1 2">
    <name type="scientific">Cannabis sativa</name>
    <name type="common">Hemp</name>
    <name type="synonym">Marijuana</name>
    <dbReference type="NCBI Taxonomy" id="3483"/>
    <lineage>
        <taxon>Eukaryota</taxon>
        <taxon>Viridiplantae</taxon>
        <taxon>Streptophyta</taxon>
        <taxon>Embryophyta</taxon>
        <taxon>Tracheophyta</taxon>
        <taxon>Spermatophyta</taxon>
        <taxon>Magnoliopsida</taxon>
        <taxon>eudicotyledons</taxon>
        <taxon>Gunneridae</taxon>
        <taxon>Pentapetalae</taxon>
        <taxon>rosids</taxon>
        <taxon>fabids</taxon>
        <taxon>Rosales</taxon>
        <taxon>Cannabaceae</taxon>
        <taxon>Cannabis</taxon>
    </lineage>
</organism>
<name>A0A803QCY6_CANSA</name>
<reference evidence="1" key="1">
    <citation type="submission" date="2018-11" db="EMBL/GenBank/DDBJ databases">
        <authorList>
            <person name="Grassa J C."/>
        </authorList>
    </citation>
    <scope>NUCLEOTIDE SEQUENCE [LARGE SCALE GENOMIC DNA]</scope>
</reference>
<dbReference type="Gramene" id="evm.model.08.97">
    <property type="protein sequence ID" value="cds.evm.model.08.97"/>
    <property type="gene ID" value="evm.TU.08.97"/>
</dbReference>
<keyword evidence="2" id="KW-1185">Reference proteome</keyword>
<accession>A0A803QCY6</accession>
<proteinExistence type="predicted"/>